<evidence type="ECO:0000256" key="1">
    <source>
        <dbReference type="ARBA" id="ARBA00007905"/>
    </source>
</evidence>
<dbReference type="EMBL" id="FJVC01000236">
    <property type="protein sequence ID" value="CZT46120.1"/>
    <property type="molecule type" value="Genomic_DNA"/>
</dbReference>
<dbReference type="AlphaFoldDB" id="A0A1E1MAK3"/>
<protein>
    <submittedName>
        <fullName evidence="7">Related to prostaglandin F2-alpha reductase</fullName>
    </submittedName>
</protein>
<evidence type="ECO:0000256" key="3">
    <source>
        <dbReference type="PIRSR" id="PIRSR000097-1"/>
    </source>
</evidence>
<dbReference type="PROSITE" id="PS00063">
    <property type="entry name" value="ALDOKETO_REDUCTASE_3"/>
    <property type="match status" value="1"/>
</dbReference>
<evidence type="ECO:0000256" key="2">
    <source>
        <dbReference type="ARBA" id="ARBA00023002"/>
    </source>
</evidence>
<name>A0A1E1MAK3_RHYSE</name>
<keyword evidence="2" id="KW-0560">Oxidoreductase</keyword>
<dbReference type="SUPFAM" id="SSF51430">
    <property type="entry name" value="NAD(P)-linked oxidoreductase"/>
    <property type="match status" value="1"/>
</dbReference>
<evidence type="ECO:0000256" key="4">
    <source>
        <dbReference type="PIRSR" id="PIRSR000097-2"/>
    </source>
</evidence>
<dbReference type="InterPro" id="IPR036812">
    <property type="entry name" value="NAD(P)_OxRdtase_dom_sf"/>
</dbReference>
<sequence>MASLTINSKQRMNSGYEIPTLGYGGSSSLPPYRQKISNKYQVYQVPADICGDVVTQALQAGYCHIDSAAMYRNEIPAGQAILSSNIPRSSVFFTSKVYQPSLTYEGVKAQVSTSLQNCGLEYIDLMLIHAPYGGRSGRKGAWKALVESVSEGKVRSIGVSNYGVQHLDEMEEYMKELEEEGGKGMGGVLSVGQWEIHPWLPRKDIVEWCKTRNIIIQAYSPLVRSQKLDSPALQPLIEKHHKSAAQILIRWSLQHGYVPLPKSVTSARIVENAAVYDFELSEEDMQRLDLDGYFVSGWDPTVASLDR</sequence>
<feature type="site" description="Lowers pKa of active site Tyr" evidence="5">
    <location>
        <position position="96"/>
    </location>
</feature>
<evidence type="ECO:0000313" key="7">
    <source>
        <dbReference type="EMBL" id="CZT46120.1"/>
    </source>
</evidence>
<dbReference type="Gene3D" id="3.20.20.100">
    <property type="entry name" value="NADP-dependent oxidoreductase domain"/>
    <property type="match status" value="1"/>
</dbReference>
<evidence type="ECO:0000259" key="6">
    <source>
        <dbReference type="Pfam" id="PF00248"/>
    </source>
</evidence>
<evidence type="ECO:0000313" key="8">
    <source>
        <dbReference type="Proteomes" id="UP000177625"/>
    </source>
</evidence>
<dbReference type="InterPro" id="IPR020471">
    <property type="entry name" value="AKR"/>
</dbReference>
<keyword evidence="8" id="KW-1185">Reference proteome</keyword>
<dbReference type="Pfam" id="PF00248">
    <property type="entry name" value="Aldo_ket_red"/>
    <property type="match status" value="1"/>
</dbReference>
<proteinExistence type="inferred from homology"/>
<reference evidence="8" key="1">
    <citation type="submission" date="2016-03" db="EMBL/GenBank/DDBJ databases">
        <authorList>
            <person name="Guldener U."/>
        </authorList>
    </citation>
    <scope>NUCLEOTIDE SEQUENCE [LARGE SCALE GENOMIC DNA]</scope>
</reference>
<organism evidence="7 8">
    <name type="scientific">Rhynchosporium secalis</name>
    <name type="common">Barley scald fungus</name>
    <dbReference type="NCBI Taxonomy" id="38038"/>
    <lineage>
        <taxon>Eukaryota</taxon>
        <taxon>Fungi</taxon>
        <taxon>Dikarya</taxon>
        <taxon>Ascomycota</taxon>
        <taxon>Pezizomycotina</taxon>
        <taxon>Leotiomycetes</taxon>
        <taxon>Helotiales</taxon>
        <taxon>Ploettnerulaceae</taxon>
        <taxon>Rhynchosporium</taxon>
    </lineage>
</organism>
<dbReference type="CDD" id="cd19071">
    <property type="entry name" value="AKR_AKR1-5-like"/>
    <property type="match status" value="1"/>
</dbReference>
<feature type="binding site" evidence="4">
    <location>
        <position position="129"/>
    </location>
    <ligand>
        <name>substrate</name>
    </ligand>
</feature>
<dbReference type="Proteomes" id="UP000177625">
    <property type="component" value="Unassembled WGS sequence"/>
</dbReference>
<dbReference type="InterPro" id="IPR018170">
    <property type="entry name" value="Aldo/ket_reductase_CS"/>
</dbReference>
<evidence type="ECO:0000256" key="5">
    <source>
        <dbReference type="PIRSR" id="PIRSR000097-3"/>
    </source>
</evidence>
<dbReference type="FunFam" id="3.20.20.100:FF:000015">
    <property type="entry name" value="Oxidoreductase, aldo/keto reductase family"/>
    <property type="match status" value="1"/>
</dbReference>
<accession>A0A1E1MAK3</accession>
<gene>
    <name evidence="7" type="ORF">RSE6_06507</name>
</gene>
<dbReference type="PRINTS" id="PR00069">
    <property type="entry name" value="ALDKETRDTASE"/>
</dbReference>
<dbReference type="GO" id="GO:0016491">
    <property type="term" value="F:oxidoreductase activity"/>
    <property type="evidence" value="ECO:0007669"/>
    <property type="project" value="UniProtKB-KW"/>
</dbReference>
<dbReference type="PROSITE" id="PS00062">
    <property type="entry name" value="ALDOKETO_REDUCTASE_2"/>
    <property type="match status" value="1"/>
</dbReference>
<dbReference type="PANTHER" id="PTHR43827">
    <property type="entry name" value="2,5-DIKETO-D-GLUCONIC ACID REDUCTASE"/>
    <property type="match status" value="1"/>
</dbReference>
<dbReference type="PANTHER" id="PTHR43827:SF13">
    <property type="entry name" value="ALDO_KETO REDUCTASE FAMILY PROTEIN"/>
    <property type="match status" value="1"/>
</dbReference>
<dbReference type="PIRSF" id="PIRSF000097">
    <property type="entry name" value="AKR"/>
    <property type="match status" value="1"/>
</dbReference>
<dbReference type="InterPro" id="IPR023210">
    <property type="entry name" value="NADP_OxRdtase_dom"/>
</dbReference>
<comment type="similarity">
    <text evidence="1">Belongs to the aldo/keto reductase family.</text>
</comment>
<feature type="active site" description="Proton donor" evidence="3">
    <location>
        <position position="71"/>
    </location>
</feature>
<feature type="domain" description="NADP-dependent oxidoreductase" evidence="6">
    <location>
        <begin position="52"/>
        <end position="289"/>
    </location>
</feature>